<evidence type="ECO:0000256" key="1">
    <source>
        <dbReference type="ARBA" id="ARBA00010641"/>
    </source>
</evidence>
<accession>A0A250ICZ5</accession>
<dbReference type="Pfam" id="PF08281">
    <property type="entry name" value="Sigma70_r4_2"/>
    <property type="match status" value="1"/>
</dbReference>
<dbReference type="RefSeq" id="WP_095977675.1">
    <property type="nucleotide sequence ID" value="NZ_CP022163.1"/>
</dbReference>
<evidence type="ECO:0000256" key="4">
    <source>
        <dbReference type="ARBA" id="ARBA00023163"/>
    </source>
</evidence>
<protein>
    <submittedName>
        <fullName evidence="7">RNA polymerase sigma24 factor</fullName>
    </submittedName>
</protein>
<dbReference type="Gene3D" id="1.10.10.10">
    <property type="entry name" value="Winged helix-like DNA-binding domain superfamily/Winged helix DNA-binding domain"/>
    <property type="match status" value="1"/>
</dbReference>
<dbReference type="InterPro" id="IPR007627">
    <property type="entry name" value="RNA_pol_sigma70_r2"/>
</dbReference>
<feature type="domain" description="RNA polymerase sigma-70 region 2" evidence="5">
    <location>
        <begin position="23"/>
        <end position="89"/>
    </location>
</feature>
<dbReference type="InterPro" id="IPR013249">
    <property type="entry name" value="RNA_pol_sigma70_r4_t2"/>
</dbReference>
<dbReference type="CDD" id="cd06171">
    <property type="entry name" value="Sigma70_r4"/>
    <property type="match status" value="1"/>
</dbReference>
<proteinExistence type="inferred from homology"/>
<dbReference type="OrthoDB" id="9780326at2"/>
<dbReference type="GO" id="GO:0003677">
    <property type="term" value="F:DNA binding"/>
    <property type="evidence" value="ECO:0007669"/>
    <property type="project" value="InterPro"/>
</dbReference>
<dbReference type="NCBIfam" id="TIGR02937">
    <property type="entry name" value="sigma70-ECF"/>
    <property type="match status" value="1"/>
</dbReference>
<dbReference type="AlphaFoldDB" id="A0A250ICZ5"/>
<evidence type="ECO:0000313" key="8">
    <source>
        <dbReference type="Proteomes" id="UP000217289"/>
    </source>
</evidence>
<dbReference type="SUPFAM" id="SSF88946">
    <property type="entry name" value="Sigma2 domain of RNA polymerase sigma factors"/>
    <property type="match status" value="1"/>
</dbReference>
<dbReference type="InterPro" id="IPR039425">
    <property type="entry name" value="RNA_pol_sigma-70-like"/>
</dbReference>
<comment type="similarity">
    <text evidence="1">Belongs to the sigma-70 factor family. ECF subfamily.</text>
</comment>
<evidence type="ECO:0000256" key="3">
    <source>
        <dbReference type="ARBA" id="ARBA00023082"/>
    </source>
</evidence>
<sequence length="205" mass="23194">MATDDLTLVKRVRDGDQRAFKLLVERYQRKVYAVALGMLKDKEEAMDVSQEAFVKVYKYLDHFKGDSSFYTWLYRITTNICIDVIRRKGTAGGPTEEFDESVATDLSEARIGALGSRLGTNPQKSALRRELAEKIQEALATVPEKHRAILLLREVEGMSYEDLSRTLDIPKGTVMSRLFHARAKVQKILSEYLELDEAKSGVGSE</sequence>
<dbReference type="Gene3D" id="1.10.1740.10">
    <property type="match status" value="1"/>
</dbReference>
<keyword evidence="2" id="KW-0805">Transcription regulation</keyword>
<name>A0A250ICZ5_9BACT</name>
<organism evidence="7 8">
    <name type="scientific">Melittangium boletus DSM 14713</name>
    <dbReference type="NCBI Taxonomy" id="1294270"/>
    <lineage>
        <taxon>Bacteria</taxon>
        <taxon>Pseudomonadati</taxon>
        <taxon>Myxococcota</taxon>
        <taxon>Myxococcia</taxon>
        <taxon>Myxococcales</taxon>
        <taxon>Cystobacterineae</taxon>
        <taxon>Archangiaceae</taxon>
        <taxon>Melittangium</taxon>
    </lineage>
</organism>
<evidence type="ECO:0000259" key="6">
    <source>
        <dbReference type="Pfam" id="PF08281"/>
    </source>
</evidence>
<dbReference type="PANTHER" id="PTHR43133:SF51">
    <property type="entry name" value="RNA POLYMERASE SIGMA FACTOR"/>
    <property type="match status" value="1"/>
</dbReference>
<keyword evidence="3" id="KW-0731">Sigma factor</keyword>
<dbReference type="KEGG" id="mbd:MEBOL_002501"/>
<dbReference type="GO" id="GO:0016987">
    <property type="term" value="F:sigma factor activity"/>
    <property type="evidence" value="ECO:0007669"/>
    <property type="project" value="UniProtKB-KW"/>
</dbReference>
<evidence type="ECO:0000259" key="5">
    <source>
        <dbReference type="Pfam" id="PF04542"/>
    </source>
</evidence>
<dbReference type="PANTHER" id="PTHR43133">
    <property type="entry name" value="RNA POLYMERASE ECF-TYPE SIGMA FACTO"/>
    <property type="match status" value="1"/>
</dbReference>
<dbReference type="Pfam" id="PF04542">
    <property type="entry name" value="Sigma70_r2"/>
    <property type="match status" value="1"/>
</dbReference>
<reference evidence="7 8" key="1">
    <citation type="submission" date="2017-06" db="EMBL/GenBank/DDBJ databases">
        <authorList>
            <person name="Kim H.J."/>
            <person name="Triplett B.A."/>
        </authorList>
    </citation>
    <scope>NUCLEOTIDE SEQUENCE [LARGE SCALE GENOMIC DNA]</scope>
    <source>
        <strain evidence="7 8">DSM 14713</strain>
    </source>
</reference>
<dbReference type="Proteomes" id="UP000217289">
    <property type="component" value="Chromosome"/>
</dbReference>
<evidence type="ECO:0000256" key="2">
    <source>
        <dbReference type="ARBA" id="ARBA00023015"/>
    </source>
</evidence>
<keyword evidence="4" id="KW-0804">Transcription</keyword>
<dbReference type="InterPro" id="IPR013325">
    <property type="entry name" value="RNA_pol_sigma_r2"/>
</dbReference>
<feature type="domain" description="RNA polymerase sigma factor 70 region 4 type 2" evidence="6">
    <location>
        <begin position="133"/>
        <end position="184"/>
    </location>
</feature>
<dbReference type="EMBL" id="CP022163">
    <property type="protein sequence ID" value="ATB29052.1"/>
    <property type="molecule type" value="Genomic_DNA"/>
</dbReference>
<evidence type="ECO:0000313" key="7">
    <source>
        <dbReference type="EMBL" id="ATB29052.1"/>
    </source>
</evidence>
<dbReference type="GO" id="GO:0006352">
    <property type="term" value="P:DNA-templated transcription initiation"/>
    <property type="evidence" value="ECO:0007669"/>
    <property type="project" value="InterPro"/>
</dbReference>
<keyword evidence="8" id="KW-1185">Reference proteome</keyword>
<dbReference type="SUPFAM" id="SSF88659">
    <property type="entry name" value="Sigma3 and sigma4 domains of RNA polymerase sigma factors"/>
    <property type="match status" value="1"/>
</dbReference>
<dbReference type="InterPro" id="IPR014284">
    <property type="entry name" value="RNA_pol_sigma-70_dom"/>
</dbReference>
<dbReference type="InterPro" id="IPR036388">
    <property type="entry name" value="WH-like_DNA-bd_sf"/>
</dbReference>
<gene>
    <name evidence="7" type="ORF">MEBOL_002501</name>
</gene>
<dbReference type="InterPro" id="IPR013324">
    <property type="entry name" value="RNA_pol_sigma_r3/r4-like"/>
</dbReference>